<gene>
    <name evidence="1" type="ORF">CSW50_03230</name>
</gene>
<evidence type="ECO:0000313" key="2">
    <source>
        <dbReference type="Proteomes" id="UP000288082"/>
    </source>
</evidence>
<organism evidence="1 2">
    <name type="scientific">Thermus scotoductus</name>
    <dbReference type="NCBI Taxonomy" id="37636"/>
    <lineage>
        <taxon>Bacteria</taxon>
        <taxon>Thermotogati</taxon>
        <taxon>Deinococcota</taxon>
        <taxon>Deinococci</taxon>
        <taxon>Thermales</taxon>
        <taxon>Thermaceae</taxon>
        <taxon>Thermus</taxon>
    </lineage>
</organism>
<dbReference type="AlphaFoldDB" id="A0A430RA57"/>
<dbReference type="Proteomes" id="UP000288082">
    <property type="component" value="Unassembled WGS sequence"/>
</dbReference>
<evidence type="ECO:0000313" key="1">
    <source>
        <dbReference type="EMBL" id="RTH04249.1"/>
    </source>
</evidence>
<feature type="non-terminal residue" evidence="1">
    <location>
        <position position="1"/>
    </location>
</feature>
<protein>
    <submittedName>
        <fullName evidence="1">Uncharacterized protein</fullName>
    </submittedName>
</protein>
<comment type="caution">
    <text evidence="1">The sequence shown here is derived from an EMBL/GenBank/DDBJ whole genome shotgun (WGS) entry which is preliminary data.</text>
</comment>
<sequence length="29" mass="3239">PLKDLRFSWADGGRAPEPPEAFRKLAEAL</sequence>
<dbReference type="EMBL" id="PELM01000070">
    <property type="protein sequence ID" value="RTH04249.1"/>
    <property type="molecule type" value="Genomic_DNA"/>
</dbReference>
<proteinExistence type="predicted"/>
<name>A0A430RA57_THESC</name>
<accession>A0A430RA57</accession>
<reference evidence="1 2" key="1">
    <citation type="journal article" date="2019" name="Extremophiles">
        <title>Biogeography of thermophiles and predominance of Thermus scotoductus in domestic water heaters.</title>
        <authorList>
            <person name="Wilpiszeski R.L."/>
            <person name="Zhang Z."/>
            <person name="House C.H."/>
        </authorList>
    </citation>
    <scope>NUCLEOTIDE SEQUENCE [LARGE SCALE GENOMIC DNA]</scope>
    <source>
        <strain evidence="1 2">38_S38</strain>
    </source>
</reference>